<keyword evidence="1" id="KW-0472">Membrane</keyword>
<reference evidence="2" key="2">
    <citation type="journal article" date="2015" name="Fish Shellfish Immunol.">
        <title>Early steps in the European eel (Anguilla anguilla)-Vibrio vulnificus interaction in the gills: Role of the RtxA13 toxin.</title>
        <authorList>
            <person name="Callol A."/>
            <person name="Pajuelo D."/>
            <person name="Ebbesson L."/>
            <person name="Teles M."/>
            <person name="MacKenzie S."/>
            <person name="Amaro C."/>
        </authorList>
    </citation>
    <scope>NUCLEOTIDE SEQUENCE</scope>
</reference>
<dbReference type="EMBL" id="GBXM01009393">
    <property type="protein sequence ID" value="JAH99184.1"/>
    <property type="molecule type" value="Transcribed_RNA"/>
</dbReference>
<name>A0A0E9X981_ANGAN</name>
<sequence length="28" mass="3519">MIFIKIYFNNYYLFCLSINVLCLYKCYI</sequence>
<protein>
    <submittedName>
        <fullName evidence="2">Uncharacterized protein</fullName>
    </submittedName>
</protein>
<feature type="transmembrane region" description="Helical" evidence="1">
    <location>
        <begin position="6"/>
        <end position="24"/>
    </location>
</feature>
<accession>A0A0E9X981</accession>
<proteinExistence type="predicted"/>
<evidence type="ECO:0000256" key="1">
    <source>
        <dbReference type="SAM" id="Phobius"/>
    </source>
</evidence>
<evidence type="ECO:0000313" key="2">
    <source>
        <dbReference type="EMBL" id="JAH99184.1"/>
    </source>
</evidence>
<organism evidence="2">
    <name type="scientific">Anguilla anguilla</name>
    <name type="common">European freshwater eel</name>
    <name type="synonym">Muraena anguilla</name>
    <dbReference type="NCBI Taxonomy" id="7936"/>
    <lineage>
        <taxon>Eukaryota</taxon>
        <taxon>Metazoa</taxon>
        <taxon>Chordata</taxon>
        <taxon>Craniata</taxon>
        <taxon>Vertebrata</taxon>
        <taxon>Euteleostomi</taxon>
        <taxon>Actinopterygii</taxon>
        <taxon>Neopterygii</taxon>
        <taxon>Teleostei</taxon>
        <taxon>Anguilliformes</taxon>
        <taxon>Anguillidae</taxon>
        <taxon>Anguilla</taxon>
    </lineage>
</organism>
<keyword evidence="1" id="KW-0812">Transmembrane</keyword>
<keyword evidence="1" id="KW-1133">Transmembrane helix</keyword>
<dbReference type="AlphaFoldDB" id="A0A0E9X981"/>
<reference evidence="2" key="1">
    <citation type="submission" date="2014-11" db="EMBL/GenBank/DDBJ databases">
        <authorList>
            <person name="Amaro Gonzalez C."/>
        </authorList>
    </citation>
    <scope>NUCLEOTIDE SEQUENCE</scope>
</reference>